<dbReference type="EMBL" id="JADOTZ010000001">
    <property type="protein sequence ID" value="MBG6085842.1"/>
    <property type="molecule type" value="Genomic_DNA"/>
</dbReference>
<dbReference type="AlphaFoldDB" id="A0A931DCD9"/>
<evidence type="ECO:0000313" key="2">
    <source>
        <dbReference type="Proteomes" id="UP000625033"/>
    </source>
</evidence>
<accession>A0A931DCD9</accession>
<keyword evidence="2" id="KW-1185">Reference proteome</keyword>
<dbReference type="RefSeq" id="WP_196836980.1">
    <property type="nucleotide sequence ID" value="NZ_JADOTZ010000001.1"/>
</dbReference>
<dbReference type="Proteomes" id="UP000625033">
    <property type="component" value="Unassembled WGS sequence"/>
</dbReference>
<gene>
    <name evidence="1" type="ORF">IW252_002609</name>
</gene>
<organism evidence="1 2">
    <name type="scientific">Zhihengliuella flava</name>
    <dbReference type="NCBI Taxonomy" id="1285193"/>
    <lineage>
        <taxon>Bacteria</taxon>
        <taxon>Bacillati</taxon>
        <taxon>Actinomycetota</taxon>
        <taxon>Actinomycetes</taxon>
        <taxon>Micrococcales</taxon>
        <taxon>Micrococcaceae</taxon>
        <taxon>Zhihengliuella</taxon>
    </lineage>
</organism>
<proteinExistence type="predicted"/>
<sequence>MPISMRLEFQLTDGTSGERPTVGDLKQWLALVEKSGVSDEEELLLERSRYDTIEGFFVFAFPDDES</sequence>
<comment type="caution">
    <text evidence="1">The sequence shown here is derived from an EMBL/GenBank/DDBJ whole genome shotgun (WGS) entry which is preliminary data.</text>
</comment>
<name>A0A931DCD9_9MICC</name>
<reference evidence="1" key="1">
    <citation type="submission" date="2020-11" db="EMBL/GenBank/DDBJ databases">
        <title>Sequencing the genomes of 1000 actinobacteria strains.</title>
        <authorList>
            <person name="Klenk H.-P."/>
        </authorList>
    </citation>
    <scope>NUCLEOTIDE SEQUENCE</scope>
    <source>
        <strain evidence="1">DSM 26152</strain>
    </source>
</reference>
<evidence type="ECO:0000313" key="1">
    <source>
        <dbReference type="EMBL" id="MBG6085842.1"/>
    </source>
</evidence>
<protein>
    <submittedName>
        <fullName evidence="1">Uncharacterized protein</fullName>
    </submittedName>
</protein>